<sequence length="101" mass="12020">MSDDHRPVDDDRELDDRRWLDEPRNVTRIVYGLAVLCALALLADFFYTKHPYFSVERWPAFYAVYGFVGSVTLVLTAKGLRRLLRRDEDYYEPSERDRDDE</sequence>
<name>A0A101V3H0_9ACTN</name>
<accession>A0A101V3H0</accession>
<reference evidence="2 3" key="1">
    <citation type="submission" date="2015-10" db="EMBL/GenBank/DDBJ databases">
        <title>Draft genome sequence of Streptomyces sp. RV15, isolated from a marine sponge.</title>
        <authorList>
            <person name="Ruckert C."/>
            <person name="Abdelmohsen U.R."/>
            <person name="Winkler A."/>
            <person name="Hentschel U."/>
            <person name="Kalinowski J."/>
            <person name="Kampfer P."/>
            <person name="Glaeser S."/>
        </authorList>
    </citation>
    <scope>NUCLEOTIDE SEQUENCE [LARGE SCALE GENOMIC DNA]</scope>
    <source>
        <strain evidence="2 3">RV15</strain>
    </source>
</reference>
<evidence type="ECO:0000313" key="3">
    <source>
        <dbReference type="Proteomes" id="UP000053260"/>
    </source>
</evidence>
<keyword evidence="3" id="KW-1185">Reference proteome</keyword>
<proteinExistence type="predicted"/>
<feature type="transmembrane region" description="Helical" evidence="1">
    <location>
        <begin position="26"/>
        <end position="47"/>
    </location>
</feature>
<protein>
    <submittedName>
        <fullName evidence="2">Uncharacterized protein</fullName>
    </submittedName>
</protein>
<dbReference type="AlphaFoldDB" id="A0A101V3H0"/>
<keyword evidence="1" id="KW-0472">Membrane</keyword>
<feature type="transmembrane region" description="Helical" evidence="1">
    <location>
        <begin position="59"/>
        <end position="77"/>
    </location>
</feature>
<dbReference type="STRING" id="909626.AQJ91_06605"/>
<gene>
    <name evidence="2" type="ORF">AQJ91_06605</name>
</gene>
<comment type="caution">
    <text evidence="2">The sequence shown here is derived from an EMBL/GenBank/DDBJ whole genome shotgun (WGS) entry which is preliminary data.</text>
</comment>
<keyword evidence="1" id="KW-0812">Transmembrane</keyword>
<keyword evidence="1" id="KW-1133">Transmembrane helix</keyword>
<dbReference type="RefSeq" id="WP_067017388.1">
    <property type="nucleotide sequence ID" value="NZ_KQ949077.1"/>
</dbReference>
<organism evidence="2 3">
    <name type="scientific">Streptomyces dysideae</name>
    <dbReference type="NCBI Taxonomy" id="909626"/>
    <lineage>
        <taxon>Bacteria</taxon>
        <taxon>Bacillati</taxon>
        <taxon>Actinomycetota</taxon>
        <taxon>Actinomycetes</taxon>
        <taxon>Kitasatosporales</taxon>
        <taxon>Streptomycetaceae</taxon>
        <taxon>Streptomyces</taxon>
    </lineage>
</organism>
<dbReference type="OrthoDB" id="282116at2"/>
<dbReference type="Proteomes" id="UP000053260">
    <property type="component" value="Unassembled WGS sequence"/>
</dbReference>
<dbReference type="EMBL" id="LMXB01000021">
    <property type="protein sequence ID" value="KUO21807.1"/>
    <property type="molecule type" value="Genomic_DNA"/>
</dbReference>
<evidence type="ECO:0000256" key="1">
    <source>
        <dbReference type="SAM" id="Phobius"/>
    </source>
</evidence>
<evidence type="ECO:0000313" key="2">
    <source>
        <dbReference type="EMBL" id="KUO21807.1"/>
    </source>
</evidence>